<sequence length="95" mass="11337">MIFKQEAFSDNNAPLKFKFRLKKSHYQANITFGRPDLQEMQPSFPLRYSFFNQYSLRHSRPVCYSATVLEPRFSSRIGQTMKNTVIRLKYQTYPC</sequence>
<accession>A0A448SS99</accession>
<dbReference type="EMBL" id="LR134492">
    <property type="protein sequence ID" value="VEI70547.1"/>
    <property type="molecule type" value="Genomic_DNA"/>
</dbReference>
<protein>
    <submittedName>
        <fullName evidence="1">Uncharacterized protein</fullName>
    </submittedName>
</protein>
<evidence type="ECO:0000313" key="1">
    <source>
        <dbReference type="EMBL" id="VEI70547.1"/>
    </source>
</evidence>
<reference evidence="1 2" key="1">
    <citation type="submission" date="2018-12" db="EMBL/GenBank/DDBJ databases">
        <authorList>
            <consortium name="Pathogen Informatics"/>
        </authorList>
    </citation>
    <scope>NUCLEOTIDE SEQUENCE [LARGE SCALE GENOMIC DNA]</scope>
    <source>
        <strain evidence="1 2">NCTC13193</strain>
    </source>
</reference>
<organism evidence="1 2">
    <name type="scientific">Serratia fonticola</name>
    <dbReference type="NCBI Taxonomy" id="47917"/>
    <lineage>
        <taxon>Bacteria</taxon>
        <taxon>Pseudomonadati</taxon>
        <taxon>Pseudomonadota</taxon>
        <taxon>Gammaproteobacteria</taxon>
        <taxon>Enterobacterales</taxon>
        <taxon>Yersiniaceae</taxon>
        <taxon>Serratia</taxon>
    </lineage>
</organism>
<dbReference type="AlphaFoldDB" id="A0A448SS99"/>
<dbReference type="Proteomes" id="UP000270487">
    <property type="component" value="Chromosome"/>
</dbReference>
<gene>
    <name evidence="1" type="ORF">NCTC13193_03035</name>
</gene>
<evidence type="ECO:0000313" key="2">
    <source>
        <dbReference type="Proteomes" id="UP000270487"/>
    </source>
</evidence>
<name>A0A448SS99_SERFO</name>
<proteinExistence type="predicted"/>